<dbReference type="RefSeq" id="WP_204809323.1">
    <property type="nucleotide sequence ID" value="NZ_BAAAIY010000003.1"/>
</dbReference>
<keyword evidence="2" id="KW-1185">Reference proteome</keyword>
<dbReference type="Proteomes" id="UP001596305">
    <property type="component" value="Unassembled WGS sequence"/>
</dbReference>
<accession>A0ABW1X8Y0</accession>
<reference evidence="2" key="1">
    <citation type="journal article" date="2019" name="Int. J. Syst. Evol. Microbiol.">
        <title>The Global Catalogue of Microorganisms (GCM) 10K type strain sequencing project: providing services to taxonomists for standard genome sequencing and annotation.</title>
        <authorList>
            <consortium name="The Broad Institute Genomics Platform"/>
            <consortium name="The Broad Institute Genome Sequencing Center for Infectious Disease"/>
            <person name="Wu L."/>
            <person name="Ma J."/>
        </authorList>
    </citation>
    <scope>NUCLEOTIDE SEQUENCE [LARGE SCALE GENOMIC DNA]</scope>
    <source>
        <strain evidence="2">CCUG 47105</strain>
    </source>
</reference>
<evidence type="ECO:0000313" key="1">
    <source>
        <dbReference type="EMBL" id="MFC6424675.1"/>
    </source>
</evidence>
<gene>
    <name evidence="1" type="ORF">ACFP71_07555</name>
</gene>
<name>A0ABW1X8Y0_9CELL</name>
<comment type="caution">
    <text evidence="1">The sequence shown here is derived from an EMBL/GenBank/DDBJ whole genome shotgun (WGS) entry which is preliminary data.</text>
</comment>
<sequence length="295" mass="32604">MARGRQRTIYFLEPVIINGDGSVHEIDENFWQRLQSYVQSRDAEQRTFVNYGRRYRGAARSEPVSGDNYLYIAKRRPPSDFPDVVRGDDEEQFDIDGSLMEPMYLRGFGQNNYVAVLRSSAGPTFEAAQKWIAHVMGLVDREQTFELRPVLRRDAAEKLAAAAGVSNLHVKFEPDALTEQPGQIAGALRHVQNIGGGGVSVELRLSFGHAQPDHDGAQVYAAELGDLLGTAGMSQAEATLISPRPGGKFAREQVNFLKEKVTEKVTVGDSEEERPTPAVVLAAMREAIQGFRDAN</sequence>
<evidence type="ECO:0000313" key="2">
    <source>
        <dbReference type="Proteomes" id="UP001596305"/>
    </source>
</evidence>
<dbReference type="EMBL" id="JBHSTM010000004">
    <property type="protein sequence ID" value="MFC6424675.1"/>
    <property type="molecule type" value="Genomic_DNA"/>
</dbReference>
<proteinExistence type="predicted"/>
<protein>
    <submittedName>
        <fullName evidence="1">Uncharacterized protein</fullName>
    </submittedName>
</protein>
<organism evidence="1 2">
    <name type="scientific">Oerskovia paurometabola</name>
    <dbReference type="NCBI Taxonomy" id="162170"/>
    <lineage>
        <taxon>Bacteria</taxon>
        <taxon>Bacillati</taxon>
        <taxon>Actinomycetota</taxon>
        <taxon>Actinomycetes</taxon>
        <taxon>Micrococcales</taxon>
        <taxon>Cellulomonadaceae</taxon>
        <taxon>Oerskovia</taxon>
    </lineage>
</organism>